<dbReference type="RefSeq" id="WP_028312197.1">
    <property type="nucleotide sequence ID" value="NZ_AXWS01000015.1"/>
</dbReference>
<evidence type="ECO:0000313" key="3">
    <source>
        <dbReference type="RefSeq" id="WP_028312197.1"/>
    </source>
</evidence>
<sequence>MDAQFITRDFMGAPGGGPMARRGAALRSGLLATAFVLFGWVTVINGGFVIAGWRAPLFFCEGQIALAAALAVFHVAGQLGLRFAKLVGWGMGAALVLMLGAVLPPLVWLALGPRG</sequence>
<organism evidence="2 3">
    <name type="scientific">Derxia gummosa DSM 723</name>
    <dbReference type="NCBI Taxonomy" id="1121388"/>
    <lineage>
        <taxon>Bacteria</taxon>
        <taxon>Pseudomonadati</taxon>
        <taxon>Pseudomonadota</taxon>
        <taxon>Betaproteobacteria</taxon>
        <taxon>Burkholderiales</taxon>
        <taxon>Alcaligenaceae</taxon>
        <taxon>Derxia</taxon>
    </lineage>
</organism>
<feature type="transmembrane region" description="Helical" evidence="1">
    <location>
        <begin position="88"/>
        <end position="111"/>
    </location>
</feature>
<proteinExistence type="predicted"/>
<protein>
    <submittedName>
        <fullName evidence="3">Uncharacterized protein</fullName>
    </submittedName>
</protein>
<feature type="transmembrane region" description="Helical" evidence="1">
    <location>
        <begin position="56"/>
        <end position="76"/>
    </location>
</feature>
<keyword evidence="2" id="KW-1185">Reference proteome</keyword>
<keyword evidence="1" id="KW-0472">Membrane</keyword>
<dbReference type="AlphaFoldDB" id="A0A8B6X5A9"/>
<keyword evidence="1" id="KW-0812">Transmembrane</keyword>
<name>A0A8B6X5A9_9BURK</name>
<dbReference type="Proteomes" id="UP000675920">
    <property type="component" value="Unplaced"/>
</dbReference>
<evidence type="ECO:0000313" key="2">
    <source>
        <dbReference type="Proteomes" id="UP000675920"/>
    </source>
</evidence>
<feature type="transmembrane region" description="Helical" evidence="1">
    <location>
        <begin position="29"/>
        <end position="50"/>
    </location>
</feature>
<keyword evidence="1" id="KW-1133">Transmembrane helix</keyword>
<evidence type="ECO:0000256" key="1">
    <source>
        <dbReference type="SAM" id="Phobius"/>
    </source>
</evidence>
<accession>A0A8B6X5A9</accession>
<reference evidence="3" key="1">
    <citation type="submission" date="2025-08" db="UniProtKB">
        <authorList>
            <consortium name="RefSeq"/>
        </authorList>
    </citation>
    <scope>IDENTIFICATION</scope>
</reference>